<evidence type="ECO:0008006" key="4">
    <source>
        <dbReference type="Google" id="ProtNLM"/>
    </source>
</evidence>
<reference evidence="2 3" key="1">
    <citation type="journal article" date="2016" name="Nat. Commun.">
        <title>Thousands of microbial genomes shed light on interconnected biogeochemical processes in an aquifer system.</title>
        <authorList>
            <person name="Anantharaman K."/>
            <person name="Brown C.T."/>
            <person name="Hug L.A."/>
            <person name="Sharon I."/>
            <person name="Castelle C.J."/>
            <person name="Probst A.J."/>
            <person name="Thomas B.C."/>
            <person name="Singh A."/>
            <person name="Wilkins M.J."/>
            <person name="Karaoz U."/>
            <person name="Brodie E.L."/>
            <person name="Williams K.H."/>
            <person name="Hubbard S.S."/>
            <person name="Banfield J.F."/>
        </authorList>
    </citation>
    <scope>NUCLEOTIDE SEQUENCE [LARGE SCALE GENOMIC DNA]</scope>
</reference>
<proteinExistence type="predicted"/>
<evidence type="ECO:0000313" key="3">
    <source>
        <dbReference type="Proteomes" id="UP000177376"/>
    </source>
</evidence>
<sequence length="151" mass="17457">MTNRNVFLIYCFIVYFMSKRSKIKIIIYSVLLIITLAFLVWWFSYNSTQARDYQRLGDMRVLEAALNSYFFRFNTYQIPECGPGSVINFCTGRGERTIEVAEIIDPVNLDNLRYVVADLTADNFRVEFYLEGSLAGLPSGRYALTREGLGR</sequence>
<dbReference type="AlphaFoldDB" id="A0A1G1YGH2"/>
<evidence type="ECO:0000313" key="2">
    <source>
        <dbReference type="EMBL" id="OGY51432.1"/>
    </source>
</evidence>
<keyword evidence="1" id="KW-0472">Membrane</keyword>
<keyword evidence="1" id="KW-0812">Transmembrane</keyword>
<name>A0A1G1YGH2_9BACT</name>
<dbReference type="EMBL" id="MHIM01000036">
    <property type="protein sequence ID" value="OGY51432.1"/>
    <property type="molecule type" value="Genomic_DNA"/>
</dbReference>
<protein>
    <recommendedName>
        <fullName evidence="4">Type II secretion system protein GspG C-terminal domain-containing protein</fullName>
    </recommendedName>
</protein>
<dbReference type="Proteomes" id="UP000177376">
    <property type="component" value="Unassembled WGS sequence"/>
</dbReference>
<evidence type="ECO:0000256" key="1">
    <source>
        <dbReference type="SAM" id="Phobius"/>
    </source>
</evidence>
<gene>
    <name evidence="2" type="ORF">A3A02_04565</name>
</gene>
<feature type="transmembrane region" description="Helical" evidence="1">
    <location>
        <begin position="25"/>
        <end position="45"/>
    </location>
</feature>
<keyword evidence="1" id="KW-1133">Transmembrane helix</keyword>
<comment type="caution">
    <text evidence="2">The sequence shown here is derived from an EMBL/GenBank/DDBJ whole genome shotgun (WGS) entry which is preliminary data.</text>
</comment>
<organism evidence="2 3">
    <name type="scientific">Candidatus Buchananbacteria bacterium RIFCSPLOWO2_01_FULL_39_33</name>
    <dbReference type="NCBI Taxonomy" id="1797543"/>
    <lineage>
        <taxon>Bacteria</taxon>
        <taxon>Candidatus Buchananiibacteriota</taxon>
    </lineage>
</organism>
<accession>A0A1G1YGH2</accession>